<dbReference type="KEGG" id="tcn:H9L16_04055"/>
<organism evidence="14 15">
    <name type="scientific">Thermomonas carbonis</name>
    <dbReference type="NCBI Taxonomy" id="1463158"/>
    <lineage>
        <taxon>Bacteria</taxon>
        <taxon>Pseudomonadati</taxon>
        <taxon>Pseudomonadota</taxon>
        <taxon>Gammaproteobacteria</taxon>
        <taxon>Lysobacterales</taxon>
        <taxon>Lysobacteraceae</taxon>
        <taxon>Thermomonas</taxon>
    </lineage>
</organism>
<feature type="domain" description="Peptidase M48" evidence="13">
    <location>
        <begin position="104"/>
        <end position="332"/>
    </location>
</feature>
<gene>
    <name evidence="14" type="ORF">H9L16_04055</name>
</gene>
<dbReference type="GO" id="GO:0004222">
    <property type="term" value="F:metalloendopeptidase activity"/>
    <property type="evidence" value="ECO:0007669"/>
    <property type="project" value="InterPro"/>
</dbReference>
<evidence type="ECO:0000256" key="11">
    <source>
        <dbReference type="ARBA" id="ARBA00023136"/>
    </source>
</evidence>
<dbReference type="GO" id="GO:0006508">
    <property type="term" value="P:proteolysis"/>
    <property type="evidence" value="ECO:0007669"/>
    <property type="project" value="UniProtKB-KW"/>
</dbReference>
<keyword evidence="15" id="KW-1185">Reference proteome</keyword>
<dbReference type="PANTHER" id="PTHR43221">
    <property type="entry name" value="PROTEASE HTPX"/>
    <property type="match status" value="1"/>
</dbReference>
<keyword evidence="3" id="KW-1003">Cell membrane</keyword>
<keyword evidence="8" id="KW-0862">Zinc</keyword>
<evidence type="ECO:0000256" key="10">
    <source>
        <dbReference type="ARBA" id="ARBA00023049"/>
    </source>
</evidence>
<keyword evidence="4 14" id="KW-0645">Protease</keyword>
<evidence type="ECO:0000313" key="15">
    <source>
        <dbReference type="Proteomes" id="UP000515804"/>
    </source>
</evidence>
<keyword evidence="5 12" id="KW-0812">Transmembrane</keyword>
<keyword evidence="11 12" id="KW-0472">Membrane</keyword>
<dbReference type="SUPFAM" id="SSF48452">
    <property type="entry name" value="TPR-like"/>
    <property type="match status" value="1"/>
</dbReference>
<evidence type="ECO:0000256" key="9">
    <source>
        <dbReference type="ARBA" id="ARBA00022989"/>
    </source>
</evidence>
<dbReference type="InterPro" id="IPR001915">
    <property type="entry name" value="Peptidase_M48"/>
</dbReference>
<keyword evidence="10 14" id="KW-0482">Metalloprotease</keyword>
<dbReference type="CDD" id="cd07328">
    <property type="entry name" value="M48_Ste24p_like"/>
    <property type="match status" value="1"/>
</dbReference>
<evidence type="ECO:0000313" key="14">
    <source>
        <dbReference type="EMBL" id="QNN70779.1"/>
    </source>
</evidence>
<keyword evidence="9 12" id="KW-1133">Transmembrane helix</keyword>
<comment type="subcellular location">
    <subcellularLocation>
        <location evidence="2">Cell membrane</location>
        <topology evidence="2">Multi-pass membrane protein</topology>
    </subcellularLocation>
</comment>
<dbReference type="PANTHER" id="PTHR43221:SF1">
    <property type="entry name" value="PROTEASE HTPX"/>
    <property type="match status" value="1"/>
</dbReference>
<evidence type="ECO:0000256" key="8">
    <source>
        <dbReference type="ARBA" id="ARBA00022833"/>
    </source>
</evidence>
<dbReference type="EMBL" id="CP060719">
    <property type="protein sequence ID" value="QNN70779.1"/>
    <property type="molecule type" value="Genomic_DNA"/>
</dbReference>
<dbReference type="InterPro" id="IPR050083">
    <property type="entry name" value="HtpX_protease"/>
</dbReference>
<dbReference type="Proteomes" id="UP000515804">
    <property type="component" value="Chromosome"/>
</dbReference>
<dbReference type="InterPro" id="IPR011990">
    <property type="entry name" value="TPR-like_helical_dom_sf"/>
</dbReference>
<name>A0A7G9SSF4_9GAMM</name>
<reference evidence="14 15" key="1">
    <citation type="submission" date="2020-08" db="EMBL/GenBank/DDBJ databases">
        <title>Genome sequence of Thermomonas carbonis KCTC 42013T.</title>
        <authorList>
            <person name="Hyun D.-W."/>
            <person name="Bae J.-W."/>
        </authorList>
    </citation>
    <scope>NUCLEOTIDE SEQUENCE [LARGE SCALE GENOMIC DNA]</scope>
    <source>
        <strain evidence="14 15">KCTC 42013</strain>
    </source>
</reference>
<evidence type="ECO:0000256" key="12">
    <source>
        <dbReference type="SAM" id="Phobius"/>
    </source>
</evidence>
<evidence type="ECO:0000256" key="2">
    <source>
        <dbReference type="ARBA" id="ARBA00004651"/>
    </source>
</evidence>
<keyword evidence="7" id="KW-0378">Hydrolase</keyword>
<dbReference type="Pfam" id="PF01435">
    <property type="entry name" value="Peptidase_M48"/>
    <property type="match status" value="1"/>
</dbReference>
<accession>A0A7G9SSF4</accession>
<dbReference type="RefSeq" id="WP_187553294.1">
    <property type="nucleotide sequence ID" value="NZ_BMZL01000001.1"/>
</dbReference>
<evidence type="ECO:0000259" key="13">
    <source>
        <dbReference type="Pfam" id="PF01435"/>
    </source>
</evidence>
<evidence type="ECO:0000256" key="3">
    <source>
        <dbReference type="ARBA" id="ARBA00022475"/>
    </source>
</evidence>
<dbReference type="Gene3D" id="1.25.40.10">
    <property type="entry name" value="Tetratricopeptide repeat domain"/>
    <property type="match status" value="1"/>
</dbReference>
<evidence type="ECO:0000256" key="6">
    <source>
        <dbReference type="ARBA" id="ARBA00022723"/>
    </source>
</evidence>
<evidence type="ECO:0000256" key="7">
    <source>
        <dbReference type="ARBA" id="ARBA00022801"/>
    </source>
</evidence>
<evidence type="ECO:0000256" key="4">
    <source>
        <dbReference type="ARBA" id="ARBA00022670"/>
    </source>
</evidence>
<comment type="cofactor">
    <cofactor evidence="1">
        <name>Zn(2+)</name>
        <dbReference type="ChEBI" id="CHEBI:29105"/>
    </cofactor>
</comment>
<evidence type="ECO:0000256" key="5">
    <source>
        <dbReference type="ARBA" id="ARBA00022692"/>
    </source>
</evidence>
<feature type="transmembrane region" description="Helical" evidence="12">
    <location>
        <begin position="29"/>
        <end position="59"/>
    </location>
</feature>
<evidence type="ECO:0000256" key="1">
    <source>
        <dbReference type="ARBA" id="ARBA00001947"/>
    </source>
</evidence>
<dbReference type="Gene3D" id="3.30.2010.10">
    <property type="entry name" value="Metalloproteases ('zincins'), catalytic domain"/>
    <property type="match status" value="1"/>
</dbReference>
<proteinExistence type="predicted"/>
<dbReference type="AlphaFoldDB" id="A0A7G9SSF4"/>
<protein>
    <submittedName>
        <fullName evidence="14">M48 family metalloprotease</fullName>
    </submittedName>
</protein>
<dbReference type="GO" id="GO:0046872">
    <property type="term" value="F:metal ion binding"/>
    <property type="evidence" value="ECO:0007669"/>
    <property type="project" value="UniProtKB-KW"/>
</dbReference>
<dbReference type="GO" id="GO:0005886">
    <property type="term" value="C:plasma membrane"/>
    <property type="evidence" value="ECO:0007669"/>
    <property type="project" value="UniProtKB-SubCell"/>
</dbReference>
<sequence>MATADARRQLIERLEREAERSPGRYKVKVALLAALGFVVLGGAVVLAFGLSIGLVVVLLAISPLLLLKLAKLIWIPIAFGWVLLRSLWIKFSPPDGYQLGKDEAPALREEVERLRAATGAPRLDGIVIDADLNAAAASVPRAMGLLGQRHYLVLGMPLMHLLDRAQFASVVAHEFGHFGGGHGRFSGRIYYVRMSWYRLLEALQAQRSWANAVFVRFFDWYAPYFNAYTFVLARAQEYQADATAARVVGPRAAAQALVRVNLGAERLEQDFWPGVQRASQAQAAPPALLYGDMRASLLTPAATDGERLARALAHPPGFDDTHPTLAQRLAALGVDAEGLPAQGESAAGLLGDLLPELERRFSEDWRDRVQAGWEQNFRQHAQDRERLAELDAMEVRDPGQVVERARLMEALLADVDAIALYRDALAYAPDDGFAHLRLGAMLLERGDAAGVGLLRKAIALDADSTEAALHCLDNFYRETGDAAGRDGVAEEWKRLQAAQIKVHHARNELTTRDEFLPHGLDDGALASVHAALERSGNVGGAWLARKRLPGADGGLPHYVMLVKWRGIVFSEDSKLQKIVDALELPGSCMVFVASNRRGIARKLRKAAGVPVYRKGWW</sequence>
<keyword evidence="6" id="KW-0479">Metal-binding</keyword>